<organism evidence="3 4">
    <name type="scientific">Vibrio qingdaonensis</name>
    <dbReference type="NCBI Taxonomy" id="2829491"/>
    <lineage>
        <taxon>Bacteria</taxon>
        <taxon>Pseudomonadati</taxon>
        <taxon>Pseudomonadota</taxon>
        <taxon>Gammaproteobacteria</taxon>
        <taxon>Vibrionales</taxon>
        <taxon>Vibrionaceae</taxon>
        <taxon>Vibrio</taxon>
    </lineage>
</organism>
<proteinExistence type="predicted"/>
<dbReference type="Pfam" id="PF13439">
    <property type="entry name" value="Glyco_transf_4"/>
    <property type="match status" value="1"/>
</dbReference>
<evidence type="ECO:0000313" key="3">
    <source>
        <dbReference type="EMBL" id="MCW8345006.1"/>
    </source>
</evidence>
<keyword evidence="4" id="KW-1185">Reference proteome</keyword>
<dbReference type="EMBL" id="JAKRRY010000002">
    <property type="protein sequence ID" value="MCW8345006.1"/>
    <property type="molecule type" value="Genomic_DNA"/>
</dbReference>
<comment type="caution">
    <text evidence="3">The sequence shown here is derived from an EMBL/GenBank/DDBJ whole genome shotgun (WGS) entry which is preliminary data.</text>
</comment>
<feature type="domain" description="Glycosyltransferase subfamily 4-like N-terminal" evidence="2">
    <location>
        <begin position="15"/>
        <end position="169"/>
    </location>
</feature>
<dbReference type="AlphaFoldDB" id="A0A9X3HV77"/>
<dbReference type="Gene3D" id="3.40.50.2000">
    <property type="entry name" value="Glycogen Phosphorylase B"/>
    <property type="match status" value="2"/>
</dbReference>
<dbReference type="GO" id="GO:0016757">
    <property type="term" value="F:glycosyltransferase activity"/>
    <property type="evidence" value="ECO:0007669"/>
    <property type="project" value="InterPro"/>
</dbReference>
<name>A0A9X3HV77_9VIBR</name>
<dbReference type="PANTHER" id="PTHR12526:SF630">
    <property type="entry name" value="GLYCOSYLTRANSFERASE"/>
    <property type="match status" value="1"/>
</dbReference>
<feature type="domain" description="Glycosyl transferase family 1" evidence="1">
    <location>
        <begin position="191"/>
        <end position="333"/>
    </location>
</feature>
<dbReference type="InterPro" id="IPR028098">
    <property type="entry name" value="Glyco_trans_4-like_N"/>
</dbReference>
<dbReference type="GO" id="GO:1901135">
    <property type="term" value="P:carbohydrate derivative metabolic process"/>
    <property type="evidence" value="ECO:0007669"/>
    <property type="project" value="UniProtKB-ARBA"/>
</dbReference>
<dbReference type="PANTHER" id="PTHR12526">
    <property type="entry name" value="GLYCOSYLTRANSFERASE"/>
    <property type="match status" value="1"/>
</dbReference>
<sequence>MKNILYVHFGENWIRGSEQCLIQLINHLNTAEYHPVVWTNNHALNDLLATHSIDSQLDHFTLLMGGYQPNFNVKNWFQLISKGIALIKQFNIDAIHVNSGAPCQWMNFVAKITGTPLVTQLHSDYMLRDRFWLGLHLSPRVVTVSHAISKNLLADGFPKDQLDVIHNGIPNPSASGATQEQYQEQQSSWVKQELQLPDNTLLFATVGSLIHRKGVDRLLHALTRLTPHYPNLHLVVIGDGELRQALQSLATHLRIEKHVTFVGEQSNVSQWLVGGVDGFISATREEAFGLVIAEAALAKLPIIAPNIGGIPEFVTHNTSALLFDNHGDDELLVQWCRLIDEFSSLSPTLADHAYNYVSKHLSVQTNTRAIEHIYDKVIKSQAQESVSLFAALRPLKTYVQRHWVGGVRHV</sequence>
<dbReference type="CDD" id="cd03811">
    <property type="entry name" value="GT4_GT28_WabH-like"/>
    <property type="match status" value="1"/>
</dbReference>
<protein>
    <submittedName>
        <fullName evidence="3">Glycosyltransferase</fullName>
    </submittedName>
</protein>
<gene>
    <name evidence="3" type="ORF">MD535_03045</name>
</gene>
<dbReference type="SUPFAM" id="SSF53756">
    <property type="entry name" value="UDP-Glycosyltransferase/glycogen phosphorylase"/>
    <property type="match status" value="1"/>
</dbReference>
<accession>A0A9X3HV77</accession>
<reference evidence="3" key="1">
    <citation type="submission" date="2022-02" db="EMBL/GenBank/DDBJ databases">
        <title>Vibrio sp. nov, a new bacterium isolated from seawater.</title>
        <authorList>
            <person name="Yuan Y."/>
        </authorList>
    </citation>
    <scope>NUCLEOTIDE SEQUENCE</scope>
    <source>
        <strain evidence="3">ZSDZ65</strain>
    </source>
</reference>
<evidence type="ECO:0000259" key="2">
    <source>
        <dbReference type="Pfam" id="PF13439"/>
    </source>
</evidence>
<evidence type="ECO:0000259" key="1">
    <source>
        <dbReference type="Pfam" id="PF00534"/>
    </source>
</evidence>
<dbReference type="RefSeq" id="WP_265673461.1">
    <property type="nucleotide sequence ID" value="NZ_JAKRRY010000002.1"/>
</dbReference>
<dbReference type="Proteomes" id="UP001155587">
    <property type="component" value="Unassembled WGS sequence"/>
</dbReference>
<evidence type="ECO:0000313" key="4">
    <source>
        <dbReference type="Proteomes" id="UP001155587"/>
    </source>
</evidence>
<dbReference type="InterPro" id="IPR001296">
    <property type="entry name" value="Glyco_trans_1"/>
</dbReference>
<dbReference type="Pfam" id="PF00534">
    <property type="entry name" value="Glycos_transf_1"/>
    <property type="match status" value="1"/>
</dbReference>